<name>A0AAD5X238_9FUNG</name>
<dbReference type="FunFam" id="1.10.510.10:FF:000026">
    <property type="entry name" value="Calcium/calmodulin-dependent protein kinase type 1"/>
    <property type="match status" value="1"/>
</dbReference>
<keyword evidence="2" id="KW-0808">Transferase</keyword>
<keyword evidence="3 6" id="KW-0547">Nucleotide-binding</keyword>
<dbReference type="InterPro" id="IPR017441">
    <property type="entry name" value="Protein_kinase_ATP_BS"/>
</dbReference>
<keyword evidence="10" id="KW-1185">Reference proteome</keyword>
<keyword evidence="5 6" id="KW-0067">ATP-binding</keyword>
<dbReference type="PANTHER" id="PTHR24347">
    <property type="entry name" value="SERINE/THREONINE-PROTEIN KINASE"/>
    <property type="match status" value="1"/>
</dbReference>
<accession>A0AAD5X238</accession>
<dbReference type="InterPro" id="IPR008271">
    <property type="entry name" value="Ser/Thr_kinase_AS"/>
</dbReference>
<feature type="binding site" evidence="6">
    <location>
        <position position="45"/>
    </location>
    <ligand>
        <name>ATP</name>
        <dbReference type="ChEBI" id="CHEBI:30616"/>
    </ligand>
</feature>
<evidence type="ECO:0000313" key="9">
    <source>
        <dbReference type="EMBL" id="KAJ3052325.1"/>
    </source>
</evidence>
<reference evidence="9" key="1">
    <citation type="submission" date="2020-05" db="EMBL/GenBank/DDBJ databases">
        <title>Phylogenomic resolution of chytrid fungi.</title>
        <authorList>
            <person name="Stajich J.E."/>
            <person name="Amses K."/>
            <person name="Simmons R."/>
            <person name="Seto K."/>
            <person name="Myers J."/>
            <person name="Bonds A."/>
            <person name="Quandt C.A."/>
            <person name="Barry K."/>
            <person name="Liu P."/>
            <person name="Grigoriev I."/>
            <person name="Longcore J.E."/>
            <person name="James T.Y."/>
        </authorList>
    </citation>
    <scope>NUCLEOTIDE SEQUENCE</scope>
    <source>
        <strain evidence="9">JEL0318</strain>
    </source>
</reference>
<comment type="caution">
    <text evidence="9">The sequence shown here is derived from an EMBL/GenBank/DDBJ whole genome shotgun (WGS) entry which is preliminary data.</text>
</comment>
<evidence type="ECO:0000259" key="8">
    <source>
        <dbReference type="PROSITE" id="PS50011"/>
    </source>
</evidence>
<keyword evidence="4 9" id="KW-0418">Kinase</keyword>
<dbReference type="AlphaFoldDB" id="A0AAD5X238"/>
<comment type="similarity">
    <text evidence="7">Belongs to the protein kinase superfamily.</text>
</comment>
<dbReference type="GO" id="GO:0005524">
    <property type="term" value="F:ATP binding"/>
    <property type="evidence" value="ECO:0007669"/>
    <property type="project" value="UniProtKB-UniRule"/>
</dbReference>
<dbReference type="Gene3D" id="3.30.200.20">
    <property type="entry name" value="Phosphorylase Kinase, domain 1"/>
    <property type="match status" value="1"/>
</dbReference>
<proteinExistence type="inferred from homology"/>
<evidence type="ECO:0000256" key="7">
    <source>
        <dbReference type="RuleBase" id="RU000304"/>
    </source>
</evidence>
<evidence type="ECO:0000313" key="10">
    <source>
        <dbReference type="Proteomes" id="UP001212841"/>
    </source>
</evidence>
<dbReference type="PROSITE" id="PS00107">
    <property type="entry name" value="PROTEIN_KINASE_ATP"/>
    <property type="match status" value="1"/>
</dbReference>
<evidence type="ECO:0000256" key="1">
    <source>
        <dbReference type="ARBA" id="ARBA00022527"/>
    </source>
</evidence>
<evidence type="ECO:0000256" key="3">
    <source>
        <dbReference type="ARBA" id="ARBA00022741"/>
    </source>
</evidence>
<dbReference type="EMBL" id="JADGJD010000305">
    <property type="protein sequence ID" value="KAJ3052325.1"/>
    <property type="molecule type" value="Genomic_DNA"/>
</dbReference>
<protein>
    <submittedName>
        <fullName evidence="9">Calcium/calmodulin-dependent protein kinase type 1</fullName>
    </submittedName>
</protein>
<gene>
    <name evidence="9" type="primary">CAMK1</name>
    <name evidence="9" type="ORF">HK097_006525</name>
</gene>
<dbReference type="Pfam" id="PF00069">
    <property type="entry name" value="Pkinase"/>
    <property type="match status" value="1"/>
</dbReference>
<dbReference type="FunFam" id="3.30.200.20:FF:000042">
    <property type="entry name" value="Aurora kinase A"/>
    <property type="match status" value="1"/>
</dbReference>
<dbReference type="SUPFAM" id="SSF56112">
    <property type="entry name" value="Protein kinase-like (PK-like)"/>
    <property type="match status" value="1"/>
</dbReference>
<dbReference type="InterPro" id="IPR011009">
    <property type="entry name" value="Kinase-like_dom_sf"/>
</dbReference>
<dbReference type="Proteomes" id="UP001212841">
    <property type="component" value="Unassembled WGS sequence"/>
</dbReference>
<evidence type="ECO:0000256" key="6">
    <source>
        <dbReference type="PROSITE-ProRule" id="PRU10141"/>
    </source>
</evidence>
<evidence type="ECO:0000256" key="4">
    <source>
        <dbReference type="ARBA" id="ARBA00022777"/>
    </source>
</evidence>
<dbReference type="InterPro" id="IPR000719">
    <property type="entry name" value="Prot_kinase_dom"/>
</dbReference>
<dbReference type="PROSITE" id="PS50011">
    <property type="entry name" value="PROTEIN_KINASE_DOM"/>
    <property type="match status" value="1"/>
</dbReference>
<evidence type="ECO:0000256" key="5">
    <source>
        <dbReference type="ARBA" id="ARBA00022840"/>
    </source>
</evidence>
<dbReference type="Gene3D" id="1.10.510.10">
    <property type="entry name" value="Transferase(Phosphotransferase) domain 1"/>
    <property type="match status" value="1"/>
</dbReference>
<evidence type="ECO:0000256" key="2">
    <source>
        <dbReference type="ARBA" id="ARBA00022679"/>
    </source>
</evidence>
<organism evidence="9 10">
    <name type="scientific">Rhizophlyctis rosea</name>
    <dbReference type="NCBI Taxonomy" id="64517"/>
    <lineage>
        <taxon>Eukaryota</taxon>
        <taxon>Fungi</taxon>
        <taxon>Fungi incertae sedis</taxon>
        <taxon>Chytridiomycota</taxon>
        <taxon>Chytridiomycota incertae sedis</taxon>
        <taxon>Chytridiomycetes</taxon>
        <taxon>Rhizophlyctidales</taxon>
        <taxon>Rhizophlyctidaceae</taxon>
        <taxon>Rhizophlyctis</taxon>
    </lineage>
</organism>
<keyword evidence="1 7" id="KW-0723">Serine/threonine-protein kinase</keyword>
<sequence>MSKKPNLTELFTFGPELGRGSFATVVLATENTPSEGDTAKKYAMKVIDKERCRGHEDHIVKEITILRKVNHKNVIRLMDCFETKDRLYLQMEYVDGGELFDRIVNLGYYSESNARRIVMEILDALKYLHSQNIVHRDLKPENLLMASKATDAPVKLADFGLSTVMTNDSMLSTSCGTLTYVAPEILKGLKYGKEVDMWSVGVITYILLSGYPPFWAEDEATTMELTLRGKFKFFSPDWDEISQDAKDFITALIQPEPAKRLTAAQALQHPWILAGRSKADQPRGGENNLAKSVGENLVKHFNAKRKLKASIDVVRAVISHLGTGLHIDSS</sequence>
<dbReference type="CDD" id="cd05117">
    <property type="entry name" value="STKc_CAMK"/>
    <property type="match status" value="1"/>
</dbReference>
<dbReference type="GO" id="GO:0004674">
    <property type="term" value="F:protein serine/threonine kinase activity"/>
    <property type="evidence" value="ECO:0007669"/>
    <property type="project" value="UniProtKB-KW"/>
</dbReference>
<dbReference type="PROSITE" id="PS00108">
    <property type="entry name" value="PROTEIN_KINASE_ST"/>
    <property type="match status" value="1"/>
</dbReference>
<dbReference type="SMART" id="SM00220">
    <property type="entry name" value="S_TKc"/>
    <property type="match status" value="1"/>
</dbReference>
<feature type="domain" description="Protein kinase" evidence="8">
    <location>
        <begin position="11"/>
        <end position="272"/>
    </location>
</feature>